<dbReference type="GO" id="GO:1990904">
    <property type="term" value="C:ribonucleoprotein complex"/>
    <property type="evidence" value="ECO:0007669"/>
    <property type="project" value="UniProtKB-KW"/>
</dbReference>
<dbReference type="OMA" id="HCEAKRA"/>
<feature type="compositionally biased region" description="Polar residues" evidence="4">
    <location>
        <begin position="31"/>
        <end position="47"/>
    </location>
</feature>
<dbReference type="EMBL" id="LN714484">
    <property type="protein sequence ID" value="CEL68283.1"/>
    <property type="molecule type" value="Genomic_DNA"/>
</dbReference>
<reference evidence="7" key="4">
    <citation type="journal article" date="2015" name="PLoS ONE">
        <title>Comprehensive Evaluation of Toxoplasma gondii VEG and Neospora caninum LIV Genomes with Tachyzoite Stage Transcriptome and Proteome Defines Novel Transcript Features.</title>
        <authorList>
            <person name="Ramaprasad A."/>
            <person name="Mourier T."/>
            <person name="Naeem R."/>
            <person name="Malas T.B."/>
            <person name="Moussa E."/>
            <person name="Panigrahi A."/>
            <person name="Vermont S.J."/>
            <person name="Otto T.D."/>
            <person name="Wastling J."/>
            <person name="Pain A."/>
        </authorList>
    </citation>
    <scope>NUCLEOTIDE SEQUENCE</scope>
    <source>
        <strain evidence="7">Liverpool</strain>
    </source>
</reference>
<feature type="region of interest" description="Disordered" evidence="4">
    <location>
        <begin position="283"/>
        <end position="306"/>
    </location>
</feature>
<evidence type="ECO:0000256" key="2">
    <source>
        <dbReference type="ARBA" id="ARBA00022884"/>
    </source>
</evidence>
<keyword evidence="7" id="KW-0687">Ribonucleoprotein</keyword>
<dbReference type="EMBL" id="FR823385">
    <property type="protein sequence ID" value="CBZ50980.1"/>
    <property type="molecule type" value="Genomic_DNA"/>
</dbReference>
<dbReference type="eggNOG" id="KOG4205">
    <property type="taxonomic scope" value="Eukaryota"/>
</dbReference>
<dbReference type="GeneID" id="13439966"/>
<dbReference type="GO" id="GO:0006417">
    <property type="term" value="P:regulation of translation"/>
    <property type="evidence" value="ECO:0007669"/>
    <property type="project" value="TreeGrafter"/>
</dbReference>
<dbReference type="OrthoDB" id="332627at2759"/>
<name>F0VBJ6_NEOCL</name>
<reference evidence="6" key="2">
    <citation type="submission" date="2011-03" db="EMBL/GenBank/DDBJ databases">
        <title>Comparative genomics and transcriptomics of Neospora caninum and Toxoplasma gondii.</title>
        <authorList>
            <person name="Reid A.J."/>
            <person name="Sohal A."/>
            <person name="Harris D."/>
            <person name="Quail M."/>
            <person name="Sanders M."/>
            <person name="Berriman M."/>
            <person name="Wastling J.M."/>
            <person name="Pain A."/>
        </authorList>
    </citation>
    <scope>NUCLEOTIDE SEQUENCE</scope>
    <source>
        <strain evidence="6">Liverpool</strain>
    </source>
</reference>
<reference evidence="6" key="1">
    <citation type="submission" date="2011-02" db="EMBL/GenBank/DDBJ databases">
        <authorList>
            <person name="Aslett M."/>
        </authorList>
    </citation>
    <scope>NUCLEOTIDE SEQUENCE</scope>
    <source>
        <strain evidence="6">Liverpool</strain>
    </source>
</reference>
<evidence type="ECO:0000256" key="1">
    <source>
        <dbReference type="ARBA" id="ARBA00022737"/>
    </source>
</evidence>
<feature type="region of interest" description="Disordered" evidence="4">
    <location>
        <begin position="1"/>
        <end position="118"/>
    </location>
</feature>
<accession>F0VBJ6</accession>
<evidence type="ECO:0000259" key="5">
    <source>
        <dbReference type="PROSITE" id="PS50102"/>
    </source>
</evidence>
<dbReference type="VEuPathDB" id="ToxoDB:NCLIV_040540"/>
<dbReference type="InterPro" id="IPR035979">
    <property type="entry name" value="RBD_domain_sf"/>
</dbReference>
<dbReference type="AlphaFoldDB" id="F0VBJ6"/>
<evidence type="ECO:0000313" key="7">
    <source>
        <dbReference type="EMBL" id="CEL68283.1"/>
    </source>
</evidence>
<dbReference type="PANTHER" id="PTHR48032">
    <property type="entry name" value="RNA-BINDING PROTEIN MUSASHI HOMOLOG RBP6"/>
    <property type="match status" value="1"/>
</dbReference>
<dbReference type="Pfam" id="PF00076">
    <property type="entry name" value="RRM_1"/>
    <property type="match status" value="2"/>
</dbReference>
<dbReference type="GO" id="GO:0003729">
    <property type="term" value="F:mRNA binding"/>
    <property type="evidence" value="ECO:0007669"/>
    <property type="project" value="TreeGrafter"/>
</dbReference>
<evidence type="ECO:0000313" key="8">
    <source>
        <dbReference type="Proteomes" id="UP000007494"/>
    </source>
</evidence>
<dbReference type="InterPro" id="IPR000504">
    <property type="entry name" value="RRM_dom"/>
</dbReference>
<dbReference type="PANTHER" id="PTHR48032:SF6">
    <property type="entry name" value="RNA-BINDING (RRM_RBD_RNP MOTIFS) FAMILY PROTEIN"/>
    <property type="match status" value="1"/>
</dbReference>
<feature type="compositionally biased region" description="Basic and acidic residues" evidence="4">
    <location>
        <begin position="75"/>
        <end position="85"/>
    </location>
</feature>
<reference evidence="8" key="3">
    <citation type="journal article" date="2012" name="PLoS Pathog.">
        <title>Comparative genomics of the apicomplexan parasites Toxoplasma gondii and Neospora caninum: Coccidia differing in host range and transmission strategy.</title>
        <authorList>
            <person name="Reid A.J."/>
            <person name="Vermont S.J."/>
            <person name="Cotton J.A."/>
            <person name="Harris D."/>
            <person name="Hill-Cawthorne G.A."/>
            <person name="Konen-Waisman S."/>
            <person name="Latham S.M."/>
            <person name="Mourier T."/>
            <person name="Norton R."/>
            <person name="Quail M.A."/>
            <person name="Sanders M."/>
            <person name="Shanmugam D."/>
            <person name="Sohal A."/>
            <person name="Wasmuth J.D."/>
            <person name="Brunk B."/>
            <person name="Grigg M.E."/>
            <person name="Howard J.C."/>
            <person name="Parkinson J."/>
            <person name="Roos D.S."/>
            <person name="Trees A.J."/>
            <person name="Berriman M."/>
            <person name="Pain A."/>
            <person name="Wastling J.M."/>
        </authorList>
    </citation>
    <scope>NUCLEOTIDE SEQUENCE [LARGE SCALE GENOMIC DNA]</scope>
    <source>
        <strain evidence="8">Liverpool</strain>
    </source>
</reference>
<organism evidence="6 8">
    <name type="scientific">Neospora caninum (strain Liverpool)</name>
    <dbReference type="NCBI Taxonomy" id="572307"/>
    <lineage>
        <taxon>Eukaryota</taxon>
        <taxon>Sar</taxon>
        <taxon>Alveolata</taxon>
        <taxon>Apicomplexa</taxon>
        <taxon>Conoidasida</taxon>
        <taxon>Coccidia</taxon>
        <taxon>Eucoccidiorida</taxon>
        <taxon>Eimeriorina</taxon>
        <taxon>Sarcocystidae</taxon>
        <taxon>Neospora</taxon>
    </lineage>
</organism>
<gene>
    <name evidence="7" type="ORF">BN1204_040540</name>
    <name evidence="6" type="ORF">NCLIV_040540</name>
</gene>
<evidence type="ECO:0000256" key="4">
    <source>
        <dbReference type="SAM" id="MobiDB-lite"/>
    </source>
</evidence>
<keyword evidence="8" id="KW-1185">Reference proteome</keyword>
<feature type="domain" description="RRM" evidence="5">
    <location>
        <begin position="214"/>
        <end position="299"/>
    </location>
</feature>
<feature type="region of interest" description="Disordered" evidence="4">
    <location>
        <begin position="412"/>
        <end position="434"/>
    </location>
</feature>
<dbReference type="InterPro" id="IPR012677">
    <property type="entry name" value="Nucleotide-bd_a/b_plait_sf"/>
</dbReference>
<dbReference type="SMART" id="SM00360">
    <property type="entry name" value="RRM"/>
    <property type="match status" value="2"/>
</dbReference>
<protein>
    <submittedName>
        <fullName evidence="7">Heterogeneous nuclear ribonucleoprotein A3 homolog 2</fullName>
    </submittedName>
</protein>
<evidence type="ECO:0000256" key="3">
    <source>
        <dbReference type="PROSITE-ProRule" id="PRU00176"/>
    </source>
</evidence>
<feature type="domain" description="RRM" evidence="5">
    <location>
        <begin position="121"/>
        <end position="203"/>
    </location>
</feature>
<dbReference type="SUPFAM" id="SSF54928">
    <property type="entry name" value="RNA-binding domain, RBD"/>
    <property type="match status" value="2"/>
</dbReference>
<dbReference type="Gene3D" id="3.30.70.330">
    <property type="match status" value="2"/>
</dbReference>
<evidence type="ECO:0000313" key="6">
    <source>
        <dbReference type="EMBL" id="CBZ50980.1"/>
    </source>
</evidence>
<proteinExistence type="predicted"/>
<keyword evidence="1" id="KW-0677">Repeat</keyword>
<dbReference type="PROSITE" id="PS50102">
    <property type="entry name" value="RRM"/>
    <property type="match status" value="2"/>
</dbReference>
<feature type="compositionally biased region" description="Basic and acidic residues" evidence="4">
    <location>
        <begin position="283"/>
        <end position="297"/>
    </location>
</feature>
<keyword evidence="2 3" id="KW-0694">RNA-binding</keyword>
<sequence length="434" mass="45130">MAFDGPNNGAVGSMPEDDSGIPLPYVEGEAQPQQNSEMLQMLQQGQPNAGLEQDGPAAGEGANAGDVAPAFGENADSREGPRNEEDSSPPPASDAEDPSGGSGGDGQNSPPRESDKEVQMRKLFVGGLSRSTTTDSLRTYFQQYGDVADSEVLFDKFTGRSRGFGFITFTTPEPVSRVADMRHTVDGTQVEVRRAIPREEAREHGGSGADRDAGRLFVGGISDDVNDESLRAYFRHYGEIQSANVMVDRQNNRPRGFGFVIFRNPDDAEKAIGPHKKLGVHCEAKRAQPRQMNRDRNSGGWGGSGSNWGPGGYGGRGYGGGREGGYGGGRGRDYGNYGPPGGAADPAAGYGMGGPGGVYGGGGYGGYANYNPYYAAYYAQMAAYSAMGGYGGYGGAAGAPGAYGVGSDEGGYGGSPASGGADRGNRMANRSTPY</sequence>
<dbReference type="RefSeq" id="XP_003881013.1">
    <property type="nucleotide sequence ID" value="XM_003880964.1"/>
</dbReference>
<dbReference type="Proteomes" id="UP000007494">
    <property type="component" value="Chromosome IX"/>
</dbReference>